<proteinExistence type="predicted"/>
<evidence type="ECO:0000259" key="5">
    <source>
        <dbReference type="PROSITE" id="PS01124"/>
    </source>
</evidence>
<dbReference type="InterPro" id="IPR009057">
    <property type="entry name" value="Homeodomain-like_sf"/>
</dbReference>
<keyword evidence="2" id="KW-0238">DNA-binding</keyword>
<dbReference type="PRINTS" id="PR00032">
    <property type="entry name" value="HTHARAC"/>
</dbReference>
<dbReference type="KEGG" id="srho:HH216_18565"/>
<keyword evidence="7" id="KW-1185">Reference proteome</keyword>
<reference evidence="6 7" key="1">
    <citation type="submission" date="2020-04" db="EMBL/GenBank/DDBJ databases">
        <title>Genome sequencing of novel species.</title>
        <authorList>
            <person name="Heo J."/>
            <person name="Kim S.-J."/>
            <person name="Kim J.-S."/>
            <person name="Hong S.-B."/>
            <person name="Kwon S.-W."/>
        </authorList>
    </citation>
    <scope>NUCLEOTIDE SEQUENCE [LARGE SCALE GENOMIC DNA]</scope>
    <source>
        <strain evidence="6 7">CJU-R4</strain>
    </source>
</reference>
<dbReference type="Proteomes" id="UP000501128">
    <property type="component" value="Chromosome"/>
</dbReference>
<dbReference type="InterPro" id="IPR020449">
    <property type="entry name" value="Tscrpt_reg_AraC-type_HTH"/>
</dbReference>
<dbReference type="PROSITE" id="PS01124">
    <property type="entry name" value="HTH_ARAC_FAMILY_2"/>
    <property type="match status" value="1"/>
</dbReference>
<evidence type="ECO:0000313" key="7">
    <source>
        <dbReference type="Proteomes" id="UP000501128"/>
    </source>
</evidence>
<evidence type="ECO:0000256" key="3">
    <source>
        <dbReference type="ARBA" id="ARBA00023163"/>
    </source>
</evidence>
<accession>A0A7L5DPY3</accession>
<dbReference type="GO" id="GO:0003700">
    <property type="term" value="F:DNA-binding transcription factor activity"/>
    <property type="evidence" value="ECO:0007669"/>
    <property type="project" value="InterPro"/>
</dbReference>
<dbReference type="InterPro" id="IPR018060">
    <property type="entry name" value="HTH_AraC"/>
</dbReference>
<name>A0A7L5DPY3_9BACT</name>
<evidence type="ECO:0000313" key="6">
    <source>
        <dbReference type="EMBL" id="QJD80195.1"/>
    </source>
</evidence>
<dbReference type="PANTHER" id="PTHR43280">
    <property type="entry name" value="ARAC-FAMILY TRANSCRIPTIONAL REGULATOR"/>
    <property type="match status" value="1"/>
</dbReference>
<sequence length="389" mass="44615">MQSLPIRLDVFALAILLGIVQGIFLGLFLLTGTRGKDVANRCLGWFTLVLVAIISEIFLNYTNYTFRLLWTVDLAEPVNFTVGPLFYFFVYSRLHKRLPRSWGWHLVPFAIWLLNAVTWIDQPLEFRYNSYTDAWHPELPRIAAEQRWPEDFTDLRPYVSEITALSCVVYALLSLLVMRRAVRQRPELTGSPVLRPLWLMSGLFALVPILIALVNLVFDHDLGDHLLASYVTLSIYVNTFLLLRGSAFFQPLPQPVAGPAEPKKKYEKSALSEEVEAVVLQKLTRLMDDEKLYLRSDLSLPKLADQLNTSPHHLSQLLNDRLQKSFFDLLADYRVREAQTLLTDPLTTNLKIDEIAERVGYNSTSAFHTAFKRLTGQTPAQFRQLTAYR</sequence>
<evidence type="ECO:0000256" key="2">
    <source>
        <dbReference type="ARBA" id="ARBA00023125"/>
    </source>
</evidence>
<dbReference type="GO" id="GO:0043565">
    <property type="term" value="F:sequence-specific DNA binding"/>
    <property type="evidence" value="ECO:0007669"/>
    <property type="project" value="InterPro"/>
</dbReference>
<keyword evidence="4" id="KW-0812">Transmembrane</keyword>
<dbReference type="InterPro" id="IPR018062">
    <property type="entry name" value="HTH_AraC-typ_CS"/>
</dbReference>
<keyword evidence="4" id="KW-0472">Membrane</keyword>
<dbReference type="EMBL" id="CP051677">
    <property type="protein sequence ID" value="QJD80195.1"/>
    <property type="molecule type" value="Genomic_DNA"/>
</dbReference>
<dbReference type="SMART" id="SM00342">
    <property type="entry name" value="HTH_ARAC"/>
    <property type="match status" value="1"/>
</dbReference>
<dbReference type="Pfam" id="PF12833">
    <property type="entry name" value="HTH_18"/>
    <property type="match status" value="1"/>
</dbReference>
<feature type="transmembrane region" description="Helical" evidence="4">
    <location>
        <begin position="6"/>
        <end position="30"/>
    </location>
</feature>
<gene>
    <name evidence="6" type="ORF">HH216_18565</name>
</gene>
<dbReference type="PANTHER" id="PTHR43280:SF29">
    <property type="entry name" value="ARAC-FAMILY TRANSCRIPTIONAL REGULATOR"/>
    <property type="match status" value="1"/>
</dbReference>
<feature type="transmembrane region" description="Helical" evidence="4">
    <location>
        <begin position="158"/>
        <end position="177"/>
    </location>
</feature>
<evidence type="ECO:0000256" key="1">
    <source>
        <dbReference type="ARBA" id="ARBA00023015"/>
    </source>
</evidence>
<feature type="transmembrane region" description="Helical" evidence="4">
    <location>
        <begin position="42"/>
        <end position="62"/>
    </location>
</feature>
<protein>
    <submittedName>
        <fullName evidence="6">Helix-turn-helix transcriptional regulator</fullName>
    </submittedName>
</protein>
<keyword evidence="4" id="KW-1133">Transmembrane helix</keyword>
<feature type="transmembrane region" description="Helical" evidence="4">
    <location>
        <begin position="197"/>
        <end position="218"/>
    </location>
</feature>
<dbReference type="Gene3D" id="1.10.10.60">
    <property type="entry name" value="Homeodomain-like"/>
    <property type="match status" value="2"/>
</dbReference>
<dbReference type="RefSeq" id="WP_169552154.1">
    <property type="nucleotide sequence ID" value="NZ_CP051677.1"/>
</dbReference>
<feature type="transmembrane region" description="Helical" evidence="4">
    <location>
        <begin position="68"/>
        <end position="90"/>
    </location>
</feature>
<organism evidence="6 7">
    <name type="scientific">Spirosoma rhododendri</name>
    <dbReference type="NCBI Taxonomy" id="2728024"/>
    <lineage>
        <taxon>Bacteria</taxon>
        <taxon>Pseudomonadati</taxon>
        <taxon>Bacteroidota</taxon>
        <taxon>Cytophagia</taxon>
        <taxon>Cytophagales</taxon>
        <taxon>Cytophagaceae</taxon>
        <taxon>Spirosoma</taxon>
    </lineage>
</organism>
<dbReference type="SUPFAM" id="SSF46689">
    <property type="entry name" value="Homeodomain-like"/>
    <property type="match status" value="1"/>
</dbReference>
<keyword evidence="3" id="KW-0804">Transcription</keyword>
<feature type="domain" description="HTH araC/xylS-type" evidence="5">
    <location>
        <begin position="281"/>
        <end position="385"/>
    </location>
</feature>
<dbReference type="AlphaFoldDB" id="A0A7L5DPY3"/>
<dbReference type="PROSITE" id="PS00041">
    <property type="entry name" value="HTH_ARAC_FAMILY_1"/>
    <property type="match status" value="1"/>
</dbReference>
<keyword evidence="1" id="KW-0805">Transcription regulation</keyword>
<feature type="transmembrane region" description="Helical" evidence="4">
    <location>
        <begin position="224"/>
        <end position="243"/>
    </location>
</feature>
<evidence type="ECO:0000256" key="4">
    <source>
        <dbReference type="SAM" id="Phobius"/>
    </source>
</evidence>
<feature type="transmembrane region" description="Helical" evidence="4">
    <location>
        <begin position="102"/>
        <end position="120"/>
    </location>
</feature>